<dbReference type="PANTHER" id="PTHR43450:SF1">
    <property type="entry name" value="ASPARTATE--TRNA LIGASE, CYTOPLASMIC"/>
    <property type="match status" value="1"/>
</dbReference>
<dbReference type="InterPro" id="IPR004523">
    <property type="entry name" value="Asp-tRNA_synthase_2"/>
</dbReference>
<dbReference type="Gene3D" id="3.30.930.10">
    <property type="entry name" value="Bira Bifunctional Protein, Domain 2"/>
    <property type="match status" value="1"/>
</dbReference>
<dbReference type="PANTHER" id="PTHR43450">
    <property type="entry name" value="ASPARTYL-TRNA SYNTHETASE"/>
    <property type="match status" value="1"/>
</dbReference>
<proteinExistence type="predicted"/>
<evidence type="ECO:0000313" key="2">
    <source>
        <dbReference type="EMBL" id="WAQ83272.1"/>
    </source>
</evidence>
<dbReference type="RefSeq" id="XP_053027810.1">
    <property type="nucleotide sequence ID" value="XM_053163824.1"/>
</dbReference>
<name>A0ABY7CPW6_9BASI</name>
<evidence type="ECO:0000256" key="1">
    <source>
        <dbReference type="ARBA" id="ARBA00022490"/>
    </source>
</evidence>
<dbReference type="InterPro" id="IPR045864">
    <property type="entry name" value="aa-tRNA-synth_II/BPL/LPL"/>
</dbReference>
<dbReference type="Proteomes" id="UP001164743">
    <property type="component" value="Chromosome 16A"/>
</dbReference>
<gene>
    <name evidence="4" type="ORF">PtA15_16A161</name>
    <name evidence="2" type="ORF">PtA15_3A641</name>
    <name evidence="3" type="ORF">PtA15_8A190</name>
</gene>
<dbReference type="EMBL" id="CP110436">
    <property type="protein sequence ID" value="WAQ92255.1"/>
    <property type="molecule type" value="Genomic_DNA"/>
</dbReference>
<evidence type="ECO:0000313" key="5">
    <source>
        <dbReference type="Proteomes" id="UP001164743"/>
    </source>
</evidence>
<dbReference type="Proteomes" id="UP001164743">
    <property type="component" value="Chromosome 3A"/>
</dbReference>
<reference evidence="3" key="1">
    <citation type="submission" date="2022-10" db="EMBL/GenBank/DDBJ databases">
        <title>Puccinia triticina Genome sequencing and assembly.</title>
        <authorList>
            <person name="Li C."/>
        </authorList>
    </citation>
    <scope>NUCLEOTIDE SEQUENCE</scope>
    <source>
        <strain evidence="3">Pt15</strain>
    </source>
</reference>
<evidence type="ECO:0000313" key="4">
    <source>
        <dbReference type="EMBL" id="WAQ92255.1"/>
    </source>
</evidence>
<dbReference type="GeneID" id="77804719"/>
<dbReference type="EMBL" id="CP110428">
    <property type="protein sequence ID" value="WAQ87286.1"/>
    <property type="molecule type" value="Genomic_DNA"/>
</dbReference>
<keyword evidence="1" id="KW-0963">Cytoplasm</keyword>
<evidence type="ECO:0000313" key="3">
    <source>
        <dbReference type="EMBL" id="WAQ87286.1"/>
    </source>
</evidence>
<organism evidence="3 5">
    <name type="scientific">Puccinia triticina</name>
    <dbReference type="NCBI Taxonomy" id="208348"/>
    <lineage>
        <taxon>Eukaryota</taxon>
        <taxon>Fungi</taxon>
        <taxon>Dikarya</taxon>
        <taxon>Basidiomycota</taxon>
        <taxon>Pucciniomycotina</taxon>
        <taxon>Pucciniomycetes</taxon>
        <taxon>Pucciniales</taxon>
        <taxon>Pucciniaceae</taxon>
        <taxon>Puccinia</taxon>
    </lineage>
</organism>
<dbReference type="EMBL" id="CP110423">
    <property type="protein sequence ID" value="WAQ83272.1"/>
    <property type="molecule type" value="Genomic_DNA"/>
</dbReference>
<protein>
    <submittedName>
        <fullName evidence="3">Uncharacterized protein</fullName>
    </submittedName>
</protein>
<accession>A0ABY7CPW6</accession>
<sequence>MAIAADFERVYKIGPPYYHKAVDLLDQLWLSIFKGLRSLSGPEIQTIKSQHHLDDFCFLATTLRLSHTEAVQILINNMIDSRSVNPNIHQLPKYNVDHLFQTSDYYIINKFLLVIRPFYTMPDPVEPIRAYRF</sequence>
<keyword evidence="5" id="KW-1185">Reference proteome</keyword>
<dbReference type="Proteomes" id="UP001164743">
    <property type="component" value="Chromosome 8A"/>
</dbReference>